<evidence type="ECO:0008006" key="6">
    <source>
        <dbReference type="Google" id="ProtNLM"/>
    </source>
</evidence>
<dbReference type="InterPro" id="IPR036869">
    <property type="entry name" value="J_dom_sf"/>
</dbReference>
<keyword evidence="1" id="KW-0143">Chaperone</keyword>
<keyword evidence="5" id="KW-1185">Reference proteome</keyword>
<keyword evidence="3" id="KW-0472">Membrane</keyword>
<keyword evidence="3" id="KW-1133">Transmembrane helix</keyword>
<protein>
    <recommendedName>
        <fullName evidence="6">J domain-containing protein</fullName>
    </recommendedName>
</protein>
<name>A0A928YVI5_9GAMM</name>
<comment type="caution">
    <text evidence="4">The sequence shown here is derived from an EMBL/GenBank/DDBJ whole genome shotgun (WGS) entry which is preliminary data.</text>
</comment>
<evidence type="ECO:0000256" key="2">
    <source>
        <dbReference type="SAM" id="MobiDB-lite"/>
    </source>
</evidence>
<dbReference type="EMBL" id="PRDL01000001">
    <property type="protein sequence ID" value="MBE8718590.1"/>
    <property type="molecule type" value="Genomic_DNA"/>
</dbReference>
<dbReference type="RefSeq" id="WP_193911275.1">
    <property type="nucleotide sequence ID" value="NZ_PRDL01000001.1"/>
</dbReference>
<evidence type="ECO:0000313" key="4">
    <source>
        <dbReference type="EMBL" id="MBE8718590.1"/>
    </source>
</evidence>
<evidence type="ECO:0000313" key="5">
    <source>
        <dbReference type="Proteomes" id="UP000652567"/>
    </source>
</evidence>
<dbReference type="Proteomes" id="UP000652567">
    <property type="component" value="Unassembled WGS sequence"/>
</dbReference>
<evidence type="ECO:0000256" key="1">
    <source>
        <dbReference type="ARBA" id="ARBA00023186"/>
    </source>
</evidence>
<organism evidence="4 5">
    <name type="scientific">Cellvibrio polysaccharolyticus</name>
    <dbReference type="NCBI Taxonomy" id="2082724"/>
    <lineage>
        <taxon>Bacteria</taxon>
        <taxon>Pseudomonadati</taxon>
        <taxon>Pseudomonadota</taxon>
        <taxon>Gammaproteobacteria</taxon>
        <taxon>Cellvibrionales</taxon>
        <taxon>Cellvibrionaceae</taxon>
        <taxon>Cellvibrio</taxon>
    </lineage>
</organism>
<evidence type="ECO:0000256" key="3">
    <source>
        <dbReference type="SAM" id="Phobius"/>
    </source>
</evidence>
<accession>A0A928YVI5</accession>
<gene>
    <name evidence="4" type="ORF">C4F51_15510</name>
</gene>
<reference evidence="4" key="1">
    <citation type="submission" date="2018-07" db="EMBL/GenBank/DDBJ databases">
        <title>Genome assembly of strain Ka43.</title>
        <authorList>
            <person name="Kukolya J."/>
            <person name="Nagy I."/>
            <person name="Horvath B."/>
            <person name="Toth A."/>
        </authorList>
    </citation>
    <scope>NUCLEOTIDE SEQUENCE</scope>
    <source>
        <strain evidence="4">KB43</strain>
    </source>
</reference>
<feature type="transmembrane region" description="Helical" evidence="3">
    <location>
        <begin position="276"/>
        <end position="296"/>
    </location>
</feature>
<sequence>MNNLWGLLGIEPTNDVRAIKKAYAIQLKSTRPDEDTNAFQMLHQAYKKALALVESAAMHEARPRVHSEIEGQDGSQRQLDVPRDDQAASEQGNIEAADLQSESPSAVNENIERQQQALRARQEVFMALTAKVAELLESKRLADTVEPWRFLESTPYVLEDDFNWALGCQVFKMFVEFSKVRLKHRKSGGYYNRKIPDAVLGYCNQIFFWNTRRDYLEQNFGGVFCRDLCYQIESAASPEIGLKVRGGVINYEKSSTLSTLHQQRAERIREKSRHELLVFLAIFTGFVLYVVTRLTGIH</sequence>
<dbReference type="SUPFAM" id="SSF46565">
    <property type="entry name" value="Chaperone J-domain"/>
    <property type="match status" value="1"/>
</dbReference>
<dbReference type="AlphaFoldDB" id="A0A928YVI5"/>
<proteinExistence type="predicted"/>
<feature type="region of interest" description="Disordered" evidence="2">
    <location>
        <begin position="61"/>
        <end position="91"/>
    </location>
</feature>
<keyword evidence="3" id="KW-0812">Transmembrane</keyword>